<comment type="subcellular location">
    <subcellularLocation>
        <location evidence="3">Endoplasmic reticulum</location>
    </subcellularLocation>
    <subcellularLocation>
        <location evidence="2">Membrane</location>
        <topology evidence="2">Multi-pass membrane protein</topology>
    </subcellularLocation>
</comment>
<keyword evidence="11" id="KW-0256">Endoplasmic reticulum</keyword>
<comment type="similarity">
    <text evidence="5">Belongs to the TMTC family.</text>
</comment>
<dbReference type="GO" id="GO:0016020">
    <property type="term" value="C:membrane"/>
    <property type="evidence" value="ECO:0007669"/>
    <property type="project" value="UniProtKB-SubCell"/>
</dbReference>
<dbReference type="AlphaFoldDB" id="A0A443RJF3"/>
<evidence type="ECO:0000259" key="19">
    <source>
        <dbReference type="Pfam" id="PF08409"/>
    </source>
</evidence>
<evidence type="ECO:0000256" key="4">
    <source>
        <dbReference type="ARBA" id="ARBA00004922"/>
    </source>
</evidence>
<sequence length="801" mass="92187">ANIYLQIQRQVWPLLSSPTAFALTSEFDSISALFRNVFHYILITIVTVVCYWPSLYGELVFDDKPAIIDNKDVRRSTPLYRLFLDDYWGMPMHKDVSHKSYRPLTVLTFRLNYLLHGLNPIGYHVVNIGLHALASILVHKLCMVFEKNTKIALSSALLFAVHPIHTDAVGSVVGRSELLSAIFYESSLLIHFNSKTTTSKYKPLLTLSLTWIGFLCKEQCLTVLVVCALFDIIFSRKSSVNGMRRIPILFSGFIFALLLRMKLNGNYLTPCFNKFDNPASVADKATKFLTYTYLGVYNFWLLTFPFHLCCDWTHESIALVKSYLDSRNVITVAFFATLCYILLMPFVRRKLPEDYKKTLMFILMLIIPFIPASNLFFNTGFVIAERVLYLPSIGFVLLVAFGAKKLYTAFPHATISALMLLLVSFGAKTYNRCNDWQNELSLFKSGLKINPRNVKLLNNVGRLLERRALFNEAVHYYKRSIELEPMDIRGFLNLGNLYVKLNELEKAEKVYEKVDKEILLLSALTSPYVKLSPGENSYSVDDKYKELLDSDDLYNLAIITRENGRVLDSLKLLDLALERYPYHESSLLASARIIYDQGLQQYYTLGIERLHTVIAMGKASDVVYFQLGMLSIKSKDYESGKRALSKAIDLNANFSEALYNLALLLYNENAFNQSMLILRRLLHINNKHLKASILLCDIHAEYHRDFHEAERCYRNALTVDRSNSLVKHNLCVILVQLYKVQNISQCLEQKLWRAEDENASEDLSNDDDSRDDEERDQETHKNFALNDETQRNRNKSSFYLF</sequence>
<dbReference type="OrthoDB" id="66906at2759"/>
<dbReference type="Pfam" id="PF08409">
    <property type="entry name" value="TMTC_DUF1736"/>
    <property type="match status" value="1"/>
</dbReference>
<evidence type="ECO:0000256" key="6">
    <source>
        <dbReference type="ARBA" id="ARBA00012839"/>
    </source>
</evidence>
<comment type="function">
    <text evidence="1">Transfers mannosyl residues to the hydroxyl group of serine or threonine residues.</text>
</comment>
<evidence type="ECO:0000256" key="7">
    <source>
        <dbReference type="ARBA" id="ARBA00022679"/>
    </source>
</evidence>
<evidence type="ECO:0000256" key="8">
    <source>
        <dbReference type="ARBA" id="ARBA00022692"/>
    </source>
</evidence>
<keyword evidence="9" id="KW-0677">Repeat</keyword>
<evidence type="ECO:0000256" key="12">
    <source>
        <dbReference type="ARBA" id="ARBA00022989"/>
    </source>
</evidence>
<keyword evidence="21" id="KW-1185">Reference proteome</keyword>
<dbReference type="EC" id="2.4.1.109" evidence="6"/>
<reference evidence="20 21" key="1">
    <citation type="journal article" date="2018" name="Gigascience">
        <title>Genomes of trombidid mites reveal novel predicted allergens and laterally-transferred genes associated with secondary metabolism.</title>
        <authorList>
            <person name="Dong X."/>
            <person name="Chaisiri K."/>
            <person name="Xia D."/>
            <person name="Armstrong S.D."/>
            <person name="Fang Y."/>
            <person name="Donnelly M.J."/>
            <person name="Kadowaki T."/>
            <person name="McGarry J.W."/>
            <person name="Darby A.C."/>
            <person name="Makepeace B.L."/>
        </authorList>
    </citation>
    <scope>NUCLEOTIDE SEQUENCE [LARGE SCALE GENOMIC DNA]</scope>
    <source>
        <strain evidence="20">UoL-WK</strain>
    </source>
</reference>
<dbReference type="EMBL" id="NCKU01000463">
    <property type="protein sequence ID" value="RWS15420.1"/>
    <property type="molecule type" value="Genomic_DNA"/>
</dbReference>
<dbReference type="Pfam" id="PF13181">
    <property type="entry name" value="TPR_8"/>
    <property type="match status" value="2"/>
</dbReference>
<evidence type="ECO:0000256" key="17">
    <source>
        <dbReference type="SAM" id="MobiDB-lite"/>
    </source>
</evidence>
<evidence type="ECO:0000256" key="14">
    <source>
        <dbReference type="ARBA" id="ARBA00045085"/>
    </source>
</evidence>
<comment type="caution">
    <text evidence="20">The sequence shown here is derived from an EMBL/GenBank/DDBJ whole genome shotgun (WGS) entry which is preliminary data.</text>
</comment>
<proteinExistence type="inferred from homology"/>
<feature type="domain" description="DUF1736" evidence="19">
    <location>
        <begin position="269"/>
        <end position="338"/>
    </location>
</feature>
<evidence type="ECO:0000256" key="18">
    <source>
        <dbReference type="SAM" id="Phobius"/>
    </source>
</evidence>
<gene>
    <name evidence="20" type="ORF">B4U79_08089</name>
</gene>
<comment type="catalytic activity">
    <reaction evidence="15">
        <text>a di-trans,poly-cis-dolichyl beta-D-mannosyl phosphate + L-seryl-[protein] = 3-O-(alpha-D-mannosyl)-L-seryl-[protein] + a di-trans,poly-cis-dolichyl phosphate + H(+)</text>
        <dbReference type="Rhea" id="RHEA:17377"/>
        <dbReference type="Rhea" id="RHEA-COMP:9863"/>
        <dbReference type="Rhea" id="RHEA-COMP:13546"/>
        <dbReference type="Rhea" id="RHEA-COMP:19498"/>
        <dbReference type="Rhea" id="RHEA-COMP:19501"/>
        <dbReference type="ChEBI" id="CHEBI:15378"/>
        <dbReference type="ChEBI" id="CHEBI:29999"/>
        <dbReference type="ChEBI" id="CHEBI:57683"/>
        <dbReference type="ChEBI" id="CHEBI:58211"/>
        <dbReference type="ChEBI" id="CHEBI:137321"/>
        <dbReference type="EC" id="2.4.1.109"/>
    </reaction>
</comment>
<feature type="transmembrane region" description="Helical" evidence="18">
    <location>
        <begin position="383"/>
        <end position="402"/>
    </location>
</feature>
<evidence type="ECO:0000256" key="1">
    <source>
        <dbReference type="ARBA" id="ARBA00003582"/>
    </source>
</evidence>
<protein>
    <recommendedName>
        <fullName evidence="6">dolichyl-phosphate-mannose--protein mannosyltransferase</fullName>
        <ecNumber evidence="6">2.4.1.109</ecNumber>
    </recommendedName>
</protein>
<evidence type="ECO:0000256" key="11">
    <source>
        <dbReference type="ARBA" id="ARBA00022824"/>
    </source>
</evidence>
<dbReference type="SUPFAM" id="SSF48452">
    <property type="entry name" value="TPR-like"/>
    <property type="match status" value="1"/>
</dbReference>
<name>A0A443RJF3_9ACAR</name>
<feature type="repeat" description="TPR" evidence="16">
    <location>
        <begin position="454"/>
        <end position="487"/>
    </location>
</feature>
<feature type="transmembrane region" description="Helical" evidence="18">
    <location>
        <begin position="37"/>
        <end position="55"/>
    </location>
</feature>
<evidence type="ECO:0000256" key="3">
    <source>
        <dbReference type="ARBA" id="ARBA00004240"/>
    </source>
</evidence>
<organism evidence="20 21">
    <name type="scientific">Dinothrombium tinctorium</name>
    <dbReference type="NCBI Taxonomy" id="1965070"/>
    <lineage>
        <taxon>Eukaryota</taxon>
        <taxon>Metazoa</taxon>
        <taxon>Ecdysozoa</taxon>
        <taxon>Arthropoda</taxon>
        <taxon>Chelicerata</taxon>
        <taxon>Arachnida</taxon>
        <taxon>Acari</taxon>
        <taxon>Acariformes</taxon>
        <taxon>Trombidiformes</taxon>
        <taxon>Prostigmata</taxon>
        <taxon>Anystina</taxon>
        <taxon>Parasitengona</taxon>
        <taxon>Trombidioidea</taxon>
        <taxon>Trombidiidae</taxon>
        <taxon>Dinothrombium</taxon>
    </lineage>
</organism>
<keyword evidence="13 18" id="KW-0472">Membrane</keyword>
<evidence type="ECO:0000256" key="16">
    <source>
        <dbReference type="PROSITE-ProRule" id="PRU00339"/>
    </source>
</evidence>
<dbReference type="GO" id="GO:0004169">
    <property type="term" value="F:dolichyl-phosphate-mannose-protein mannosyltransferase activity"/>
    <property type="evidence" value="ECO:0007669"/>
    <property type="project" value="UniProtKB-EC"/>
</dbReference>
<feature type="repeat" description="TPR" evidence="16">
    <location>
        <begin position="621"/>
        <end position="654"/>
    </location>
</feature>
<feature type="non-terminal residue" evidence="20">
    <location>
        <position position="1"/>
    </location>
</feature>
<dbReference type="UniPathway" id="UPA00378"/>
<dbReference type="PANTHER" id="PTHR44395">
    <property type="match status" value="1"/>
</dbReference>
<evidence type="ECO:0000256" key="13">
    <source>
        <dbReference type="ARBA" id="ARBA00023136"/>
    </source>
</evidence>
<dbReference type="InterPro" id="IPR011990">
    <property type="entry name" value="TPR-like_helical_dom_sf"/>
</dbReference>
<keyword evidence="8 18" id="KW-0812">Transmembrane</keyword>
<evidence type="ECO:0000313" key="21">
    <source>
        <dbReference type="Proteomes" id="UP000285301"/>
    </source>
</evidence>
<keyword evidence="10 16" id="KW-0802">TPR repeat</keyword>
<dbReference type="STRING" id="1965070.A0A443RJF3"/>
<keyword evidence="12 18" id="KW-1133">Transmembrane helix</keyword>
<feature type="region of interest" description="Disordered" evidence="17">
    <location>
        <begin position="758"/>
        <end position="801"/>
    </location>
</feature>
<dbReference type="Gene3D" id="1.25.40.10">
    <property type="entry name" value="Tetratricopeptide repeat domain"/>
    <property type="match status" value="2"/>
</dbReference>
<feature type="compositionally biased region" description="Acidic residues" evidence="17">
    <location>
        <begin position="758"/>
        <end position="776"/>
    </location>
</feature>
<feature type="transmembrane region" description="Helical" evidence="18">
    <location>
        <begin position="246"/>
        <end position="263"/>
    </location>
</feature>
<dbReference type="InterPro" id="IPR019734">
    <property type="entry name" value="TPR_rpt"/>
</dbReference>
<feature type="transmembrane region" description="Helical" evidence="18">
    <location>
        <begin position="329"/>
        <end position="347"/>
    </location>
</feature>
<evidence type="ECO:0000256" key="9">
    <source>
        <dbReference type="ARBA" id="ARBA00022737"/>
    </source>
</evidence>
<dbReference type="SMART" id="SM00028">
    <property type="entry name" value="TPR"/>
    <property type="match status" value="6"/>
</dbReference>
<dbReference type="PROSITE" id="PS50005">
    <property type="entry name" value="TPR"/>
    <property type="match status" value="2"/>
</dbReference>
<evidence type="ECO:0000256" key="5">
    <source>
        <dbReference type="ARBA" id="ARBA00007882"/>
    </source>
</evidence>
<feature type="transmembrane region" description="Helical" evidence="18">
    <location>
        <begin position="359"/>
        <end position="377"/>
    </location>
</feature>
<comment type="pathway">
    <text evidence="4">Protein modification; protein glycosylation.</text>
</comment>
<evidence type="ECO:0000256" key="10">
    <source>
        <dbReference type="ARBA" id="ARBA00022803"/>
    </source>
</evidence>
<comment type="catalytic activity">
    <reaction evidence="14">
        <text>a di-trans,poly-cis-dolichyl beta-D-mannosyl phosphate + L-threonyl-[protein] = 3-O-(alpha-D-mannosyl)-L-threonyl-[protein] + a di-trans,poly-cis-dolichyl phosphate + H(+)</text>
        <dbReference type="Rhea" id="RHEA:53396"/>
        <dbReference type="Rhea" id="RHEA-COMP:11060"/>
        <dbReference type="Rhea" id="RHEA-COMP:13547"/>
        <dbReference type="Rhea" id="RHEA-COMP:19498"/>
        <dbReference type="Rhea" id="RHEA-COMP:19501"/>
        <dbReference type="ChEBI" id="CHEBI:15378"/>
        <dbReference type="ChEBI" id="CHEBI:30013"/>
        <dbReference type="ChEBI" id="CHEBI:57683"/>
        <dbReference type="ChEBI" id="CHEBI:58211"/>
        <dbReference type="ChEBI" id="CHEBI:137323"/>
        <dbReference type="EC" id="2.4.1.109"/>
    </reaction>
</comment>
<evidence type="ECO:0000256" key="15">
    <source>
        <dbReference type="ARBA" id="ARBA00045102"/>
    </source>
</evidence>
<accession>A0A443RJF3</accession>
<evidence type="ECO:0000256" key="2">
    <source>
        <dbReference type="ARBA" id="ARBA00004141"/>
    </source>
</evidence>
<dbReference type="InterPro" id="IPR013618">
    <property type="entry name" value="TMTC_DUF1736"/>
</dbReference>
<dbReference type="GO" id="GO:0005783">
    <property type="term" value="C:endoplasmic reticulum"/>
    <property type="evidence" value="ECO:0007669"/>
    <property type="project" value="UniProtKB-SubCell"/>
</dbReference>
<keyword evidence="7" id="KW-0808">Transferase</keyword>
<feature type="transmembrane region" description="Helical" evidence="18">
    <location>
        <begin position="121"/>
        <end position="139"/>
    </location>
</feature>
<dbReference type="PANTHER" id="PTHR44395:SF1">
    <property type="entry name" value="PROTEIN O-MANNOSYL-TRANSFERASE TMTC3"/>
    <property type="match status" value="1"/>
</dbReference>
<dbReference type="Proteomes" id="UP000285301">
    <property type="component" value="Unassembled WGS sequence"/>
</dbReference>
<evidence type="ECO:0000313" key="20">
    <source>
        <dbReference type="EMBL" id="RWS15420.1"/>
    </source>
</evidence>